<comment type="caution">
    <text evidence="3">The sequence shown here is derived from an EMBL/GenBank/DDBJ whole genome shotgun (WGS) entry which is preliminary data.</text>
</comment>
<evidence type="ECO:0008006" key="5">
    <source>
        <dbReference type="Google" id="ProtNLM"/>
    </source>
</evidence>
<organism evidence="3 4">
    <name type="scientific">Tenacibaculum holothuriorum</name>
    <dbReference type="NCBI Taxonomy" id="1635173"/>
    <lineage>
        <taxon>Bacteria</taxon>
        <taxon>Pseudomonadati</taxon>
        <taxon>Bacteroidota</taxon>
        <taxon>Flavobacteriia</taxon>
        <taxon>Flavobacteriales</taxon>
        <taxon>Flavobacteriaceae</taxon>
        <taxon>Tenacibaculum</taxon>
    </lineage>
</organism>
<evidence type="ECO:0000313" key="4">
    <source>
        <dbReference type="Proteomes" id="UP000194221"/>
    </source>
</evidence>
<proteinExistence type="predicted"/>
<evidence type="ECO:0000313" key="3">
    <source>
        <dbReference type="EMBL" id="OSY87378.1"/>
    </source>
</evidence>
<feature type="signal peptide" evidence="2">
    <location>
        <begin position="1"/>
        <end position="22"/>
    </location>
</feature>
<dbReference type="EMBL" id="LAPZ01000012">
    <property type="protein sequence ID" value="OSY87378.1"/>
    <property type="molecule type" value="Genomic_DNA"/>
</dbReference>
<dbReference type="AlphaFoldDB" id="A0A1Y2PCH7"/>
<gene>
    <name evidence="3" type="ORF">WH52_12090</name>
</gene>
<feature type="region of interest" description="Disordered" evidence="1">
    <location>
        <begin position="129"/>
        <end position="152"/>
    </location>
</feature>
<protein>
    <recommendedName>
        <fullName evidence="5">DUF4890 domain-containing protein</fullName>
    </recommendedName>
</protein>
<name>A0A1Y2PCH7_9FLAO</name>
<keyword evidence="2" id="KW-0732">Signal</keyword>
<reference evidence="3 4" key="1">
    <citation type="submission" date="2015-03" db="EMBL/GenBank/DDBJ databases">
        <title>Genome sequence of Tenacibaculum sp. S2-2, isolated from intestinal microbiota of sea cucumber, Apostichopus japonicas.</title>
        <authorList>
            <person name="Shao Z."/>
            <person name="Wang L."/>
            <person name="Li X."/>
        </authorList>
    </citation>
    <scope>NUCLEOTIDE SEQUENCE [LARGE SCALE GENOMIC DNA]</scope>
    <source>
        <strain evidence="3 4">S2-2</strain>
    </source>
</reference>
<evidence type="ECO:0000256" key="2">
    <source>
        <dbReference type="SAM" id="SignalP"/>
    </source>
</evidence>
<accession>A0A1Y2PCH7</accession>
<dbReference type="STRING" id="1635173.WH52_12090"/>
<dbReference type="Proteomes" id="UP000194221">
    <property type="component" value="Unassembled WGS sequence"/>
</dbReference>
<dbReference type="InParanoid" id="A0A1Y2PCH7"/>
<evidence type="ECO:0000256" key="1">
    <source>
        <dbReference type="SAM" id="MobiDB-lite"/>
    </source>
</evidence>
<dbReference type="OrthoDB" id="956918at2"/>
<sequence>MKKIVSTLVILLAFVFSTQAQKRNKKENHEPLSVEQKTNLAVKKMTLALDLTANQQRRIKPLLAQKIEKRQKMREEFKARKKNNQKLSADERYAKMNAKLDSQIAFKAEMKQILNKEQFEKFEKIALKRKHKMKKRMKKHSKKRKHKKEHKE</sequence>
<dbReference type="RefSeq" id="WP_086031223.1">
    <property type="nucleotide sequence ID" value="NZ_LAPZ01000012.1"/>
</dbReference>
<feature type="chain" id="PRO_5010991470" description="DUF4890 domain-containing protein" evidence="2">
    <location>
        <begin position="23"/>
        <end position="152"/>
    </location>
</feature>
<keyword evidence="4" id="KW-1185">Reference proteome</keyword>